<dbReference type="Proteomes" id="UP000095283">
    <property type="component" value="Unplaced"/>
</dbReference>
<feature type="transmembrane region" description="Helical" evidence="1">
    <location>
        <begin position="196"/>
        <end position="223"/>
    </location>
</feature>
<dbReference type="PANTHER" id="PTHR10796:SF85">
    <property type="entry name" value="SSD DOMAIN-CONTAINING PROTEIN"/>
    <property type="match status" value="1"/>
</dbReference>
<keyword evidence="1" id="KW-0812">Transmembrane</keyword>
<dbReference type="GO" id="GO:0006897">
    <property type="term" value="P:endocytosis"/>
    <property type="evidence" value="ECO:0007669"/>
    <property type="project" value="TreeGrafter"/>
</dbReference>
<dbReference type="GO" id="GO:0030659">
    <property type="term" value="C:cytoplasmic vesicle membrane"/>
    <property type="evidence" value="ECO:0007669"/>
    <property type="project" value="TreeGrafter"/>
</dbReference>
<sequence length="299" mass="34745">MNKDGHNIDSVSLLVLYFRAEKHLSWSKDMVKQWEIAVEDHLSREYTSRNLEIFVFSPSIVERGRKHLLVRFWYSNEIISYDFTSFKETLSGGIEENSGNYLIESFLRWPEFSFWEGFMKLRNGTGGQLHVDKFFFTTGFHGEKLHSWNERGRLLKAWRSEADRYTEEFNVTVFSDDAFYLDLLEVIPSITSQSMLATFICMVIICALFISDFSTISVVSISILTTCLGAARSTIRPWLSGFSIITWCSIISRWSRRVVRVVQLVLVLRHLHLSHLVQDFLQDQVGLEVHQVLQLRGPV</sequence>
<protein>
    <submittedName>
        <fullName evidence="3">SSD domain-containing protein</fullName>
    </submittedName>
</protein>
<proteinExistence type="predicted"/>
<organism evidence="2 3">
    <name type="scientific">Heterorhabditis bacteriophora</name>
    <name type="common">Entomopathogenic nematode worm</name>
    <dbReference type="NCBI Taxonomy" id="37862"/>
    <lineage>
        <taxon>Eukaryota</taxon>
        <taxon>Metazoa</taxon>
        <taxon>Ecdysozoa</taxon>
        <taxon>Nematoda</taxon>
        <taxon>Chromadorea</taxon>
        <taxon>Rhabditida</taxon>
        <taxon>Rhabditina</taxon>
        <taxon>Rhabditomorpha</taxon>
        <taxon>Strongyloidea</taxon>
        <taxon>Heterorhabditidae</taxon>
        <taxon>Heterorhabditis</taxon>
    </lineage>
</organism>
<dbReference type="GO" id="GO:0018996">
    <property type="term" value="P:molting cycle, collagen and cuticulin-based cuticle"/>
    <property type="evidence" value="ECO:0007669"/>
    <property type="project" value="TreeGrafter"/>
</dbReference>
<keyword evidence="1" id="KW-0472">Membrane</keyword>
<accession>A0A1I7WBP3</accession>
<dbReference type="GO" id="GO:0005886">
    <property type="term" value="C:plasma membrane"/>
    <property type="evidence" value="ECO:0007669"/>
    <property type="project" value="TreeGrafter"/>
</dbReference>
<feature type="transmembrane region" description="Helical" evidence="1">
    <location>
        <begin position="235"/>
        <end position="254"/>
    </location>
</feature>
<dbReference type="WBParaSite" id="Hba_02105">
    <property type="protein sequence ID" value="Hba_02105"/>
    <property type="gene ID" value="Hba_02105"/>
</dbReference>
<dbReference type="InterPro" id="IPR051697">
    <property type="entry name" value="Patched_domain-protein"/>
</dbReference>
<evidence type="ECO:0000256" key="1">
    <source>
        <dbReference type="SAM" id="Phobius"/>
    </source>
</evidence>
<name>A0A1I7WBP3_HETBA</name>
<keyword evidence="2" id="KW-1185">Reference proteome</keyword>
<evidence type="ECO:0000313" key="3">
    <source>
        <dbReference type="WBParaSite" id="Hba_02105"/>
    </source>
</evidence>
<evidence type="ECO:0000313" key="2">
    <source>
        <dbReference type="Proteomes" id="UP000095283"/>
    </source>
</evidence>
<reference evidence="3" key="1">
    <citation type="submission" date="2016-11" db="UniProtKB">
        <authorList>
            <consortium name="WormBaseParasite"/>
        </authorList>
    </citation>
    <scope>IDENTIFICATION</scope>
</reference>
<dbReference type="AlphaFoldDB" id="A0A1I7WBP3"/>
<keyword evidence="1" id="KW-1133">Transmembrane helix</keyword>
<dbReference type="PANTHER" id="PTHR10796">
    <property type="entry name" value="PATCHED-RELATED"/>
    <property type="match status" value="1"/>
</dbReference>